<evidence type="ECO:0008006" key="3">
    <source>
        <dbReference type="Google" id="ProtNLM"/>
    </source>
</evidence>
<dbReference type="PANTHER" id="PTHR47074">
    <property type="entry name" value="BNAC02G40300D PROTEIN"/>
    <property type="match status" value="1"/>
</dbReference>
<dbReference type="OrthoDB" id="1906820at2759"/>
<dbReference type="Proteomes" id="UP001141806">
    <property type="component" value="Unassembled WGS sequence"/>
</dbReference>
<evidence type="ECO:0000313" key="2">
    <source>
        <dbReference type="Proteomes" id="UP001141806"/>
    </source>
</evidence>
<dbReference type="PANTHER" id="PTHR47074:SF48">
    <property type="entry name" value="POLYNUCLEOTIDYL TRANSFERASE, RIBONUCLEASE H-LIKE SUPERFAMILY PROTEIN"/>
    <property type="match status" value="1"/>
</dbReference>
<proteinExistence type="predicted"/>
<protein>
    <recommendedName>
        <fullName evidence="3">RNase H type-1 domain-containing protein</fullName>
    </recommendedName>
</protein>
<comment type="caution">
    <text evidence="1">The sequence shown here is derived from an EMBL/GenBank/DDBJ whole genome shotgun (WGS) entry which is preliminary data.</text>
</comment>
<dbReference type="AlphaFoldDB" id="A0A9Q0QUN8"/>
<dbReference type="EMBL" id="JAMYWD010000004">
    <property type="protein sequence ID" value="KAJ4972745.1"/>
    <property type="molecule type" value="Genomic_DNA"/>
</dbReference>
<gene>
    <name evidence="1" type="ORF">NE237_005919</name>
</gene>
<sequence>MEGTVAPRFWRSFHSVSKTSWTLWSIRNELYFENKHVDPMETIRRAEHAFWEYQQHSVEQSEGNTVLVSADSAMNSWAPPPPGYFKLNTDAAMNLHTKQCGIGFVLRNGSGQSLLVVSQPTFFSTPVIGEALALRVAIFEVLSESWFS</sequence>
<name>A0A9Q0QUN8_9MAGN</name>
<keyword evidence="2" id="KW-1185">Reference proteome</keyword>
<accession>A0A9Q0QUN8</accession>
<evidence type="ECO:0000313" key="1">
    <source>
        <dbReference type="EMBL" id="KAJ4972745.1"/>
    </source>
</evidence>
<reference evidence="1" key="1">
    <citation type="journal article" date="2023" name="Plant J.">
        <title>The genome of the king protea, Protea cynaroides.</title>
        <authorList>
            <person name="Chang J."/>
            <person name="Duong T.A."/>
            <person name="Schoeman C."/>
            <person name="Ma X."/>
            <person name="Roodt D."/>
            <person name="Barker N."/>
            <person name="Li Z."/>
            <person name="Van de Peer Y."/>
            <person name="Mizrachi E."/>
        </authorList>
    </citation>
    <scope>NUCLEOTIDE SEQUENCE</scope>
    <source>
        <tissue evidence="1">Young leaves</tissue>
    </source>
</reference>
<dbReference type="InterPro" id="IPR052929">
    <property type="entry name" value="RNase_H-like_EbsB-rel"/>
</dbReference>
<organism evidence="1 2">
    <name type="scientific">Protea cynaroides</name>
    <dbReference type="NCBI Taxonomy" id="273540"/>
    <lineage>
        <taxon>Eukaryota</taxon>
        <taxon>Viridiplantae</taxon>
        <taxon>Streptophyta</taxon>
        <taxon>Embryophyta</taxon>
        <taxon>Tracheophyta</taxon>
        <taxon>Spermatophyta</taxon>
        <taxon>Magnoliopsida</taxon>
        <taxon>Proteales</taxon>
        <taxon>Proteaceae</taxon>
        <taxon>Protea</taxon>
    </lineage>
</organism>